<evidence type="ECO:0000256" key="2">
    <source>
        <dbReference type="ARBA" id="ARBA00010386"/>
    </source>
</evidence>
<evidence type="ECO:0000256" key="3">
    <source>
        <dbReference type="ARBA" id="ARBA00022664"/>
    </source>
</evidence>
<dbReference type="RefSeq" id="XP_058343203.1">
    <property type="nucleotide sequence ID" value="XM_058486008.1"/>
</dbReference>
<dbReference type="GO" id="GO:0006397">
    <property type="term" value="P:mRNA processing"/>
    <property type="evidence" value="ECO:0007669"/>
    <property type="project" value="UniProtKB-KW"/>
</dbReference>
<accession>A0AAD7V4W2</accession>
<keyword evidence="12" id="KW-1185">Reference proteome</keyword>
<comment type="caution">
    <text evidence="11">The sequence shown here is derived from an EMBL/GenBank/DDBJ whole genome shotgun (WGS) entry which is preliminary data.</text>
</comment>
<dbReference type="PANTHER" id="PTHR12707">
    <property type="entry name" value="PINN"/>
    <property type="match status" value="1"/>
</dbReference>
<protein>
    <recommendedName>
        <fullName evidence="10">Pinin/SDK/MemA protein domain-containing protein</fullName>
    </recommendedName>
</protein>
<dbReference type="AlphaFoldDB" id="A0AAD7V4W2"/>
<evidence type="ECO:0000256" key="8">
    <source>
        <dbReference type="SAM" id="Coils"/>
    </source>
</evidence>
<keyword evidence="8" id="KW-0175">Coiled coil</keyword>
<evidence type="ECO:0000313" key="12">
    <source>
        <dbReference type="Proteomes" id="UP001234581"/>
    </source>
</evidence>
<dbReference type="InterPro" id="IPR039853">
    <property type="entry name" value="Pinin"/>
</dbReference>
<dbReference type="Proteomes" id="UP001234581">
    <property type="component" value="Unassembled WGS sequence"/>
</dbReference>
<dbReference type="GO" id="GO:0071013">
    <property type="term" value="C:catalytic step 2 spliceosome"/>
    <property type="evidence" value="ECO:0007669"/>
    <property type="project" value="TreeGrafter"/>
</dbReference>
<evidence type="ECO:0000256" key="9">
    <source>
        <dbReference type="SAM" id="MobiDB-lite"/>
    </source>
</evidence>
<keyword evidence="7" id="KW-0539">Nucleus</keyword>
<evidence type="ECO:0000259" key="10">
    <source>
        <dbReference type="Pfam" id="PF04696"/>
    </source>
</evidence>
<evidence type="ECO:0000256" key="4">
    <source>
        <dbReference type="ARBA" id="ARBA00023015"/>
    </source>
</evidence>
<dbReference type="EMBL" id="JARTCD010000025">
    <property type="protein sequence ID" value="KAJ8658290.1"/>
    <property type="molecule type" value="Genomic_DNA"/>
</dbReference>
<comment type="similarity">
    <text evidence="2">Belongs to the pinin family.</text>
</comment>
<gene>
    <name evidence="11" type="ORF">O0I10_005973</name>
</gene>
<comment type="subcellular location">
    <subcellularLocation>
        <location evidence="1">Nucleus</location>
    </subcellularLocation>
</comment>
<feature type="coiled-coil region" evidence="8">
    <location>
        <begin position="93"/>
        <end position="127"/>
    </location>
</feature>
<feature type="region of interest" description="Disordered" evidence="9">
    <location>
        <begin position="1"/>
        <end position="62"/>
    </location>
</feature>
<feature type="compositionally biased region" description="Basic and acidic residues" evidence="9">
    <location>
        <begin position="36"/>
        <end position="50"/>
    </location>
</feature>
<dbReference type="InterPro" id="IPR006786">
    <property type="entry name" value="Pinin_SDK_MemA"/>
</dbReference>
<dbReference type="GO" id="GO:0008380">
    <property type="term" value="P:RNA splicing"/>
    <property type="evidence" value="ECO:0007669"/>
    <property type="project" value="UniProtKB-KW"/>
</dbReference>
<keyword evidence="3" id="KW-0507">mRNA processing</keyword>
<dbReference type="Pfam" id="PF04696">
    <property type="entry name" value="Pinin_SDK_memA"/>
    <property type="match status" value="1"/>
</dbReference>
<sequence length="258" mass="30034">MVKSSIIVPAQSTGSASRKRSMDQDDEHSDNNNAEKATDDNETETKKPRLEMSTASRRRGQRLFGVLLGTLNKFKDDSEKRSEGEKKRQEIDIKLHEKLANEKKELAEKMQADKERREQELNMLRVRDQRILDEKRDATNVRHKEYTANYLKTTTTPVLLYRPAKLTDDMEKKLSQQKEDAQEARKAYEERREQRMKEDEAEDKSALEAAEKRHYHQREQRDDDDNERGGDERDNGSMVGSPRLESPAPEDAVADRDE</sequence>
<dbReference type="GeneID" id="83213385"/>
<proteinExistence type="inferred from homology"/>
<feature type="domain" description="Pinin/SDK/MemA protein" evidence="10">
    <location>
        <begin position="56"/>
        <end position="179"/>
    </location>
</feature>
<evidence type="ECO:0000313" key="11">
    <source>
        <dbReference type="EMBL" id="KAJ8658290.1"/>
    </source>
</evidence>
<feature type="compositionally biased region" description="Basic and acidic residues" evidence="9">
    <location>
        <begin position="169"/>
        <end position="235"/>
    </location>
</feature>
<reference evidence="11 12" key="1">
    <citation type="submission" date="2023-03" db="EMBL/GenBank/DDBJ databases">
        <title>Genome sequence of Lichtheimia ornata CBS 291.66.</title>
        <authorList>
            <person name="Mohabir J.T."/>
            <person name="Shea T.P."/>
            <person name="Kurbessoian T."/>
            <person name="Berby B."/>
            <person name="Fontaine J."/>
            <person name="Livny J."/>
            <person name="Gnirke A."/>
            <person name="Stajich J.E."/>
            <person name="Cuomo C.A."/>
        </authorList>
    </citation>
    <scope>NUCLEOTIDE SEQUENCE [LARGE SCALE GENOMIC DNA]</scope>
    <source>
        <strain evidence="11">CBS 291.66</strain>
    </source>
</reference>
<evidence type="ECO:0000256" key="6">
    <source>
        <dbReference type="ARBA" id="ARBA00023187"/>
    </source>
</evidence>
<feature type="region of interest" description="Disordered" evidence="9">
    <location>
        <begin position="169"/>
        <end position="258"/>
    </location>
</feature>
<keyword evidence="6" id="KW-0508">mRNA splicing</keyword>
<name>A0AAD7V4W2_9FUNG</name>
<dbReference type="PANTHER" id="PTHR12707:SF0">
    <property type="entry name" value="PININ"/>
    <property type="match status" value="1"/>
</dbReference>
<evidence type="ECO:0000256" key="7">
    <source>
        <dbReference type="ARBA" id="ARBA00023242"/>
    </source>
</evidence>
<evidence type="ECO:0000256" key="1">
    <source>
        <dbReference type="ARBA" id="ARBA00004123"/>
    </source>
</evidence>
<evidence type="ECO:0000256" key="5">
    <source>
        <dbReference type="ARBA" id="ARBA00023163"/>
    </source>
</evidence>
<feature type="region of interest" description="Disordered" evidence="9">
    <location>
        <begin position="74"/>
        <end position="93"/>
    </location>
</feature>
<organism evidence="11 12">
    <name type="scientific">Lichtheimia ornata</name>
    <dbReference type="NCBI Taxonomy" id="688661"/>
    <lineage>
        <taxon>Eukaryota</taxon>
        <taxon>Fungi</taxon>
        <taxon>Fungi incertae sedis</taxon>
        <taxon>Mucoromycota</taxon>
        <taxon>Mucoromycotina</taxon>
        <taxon>Mucoromycetes</taxon>
        <taxon>Mucorales</taxon>
        <taxon>Lichtheimiaceae</taxon>
        <taxon>Lichtheimia</taxon>
    </lineage>
</organism>
<keyword evidence="4" id="KW-0805">Transcription regulation</keyword>
<keyword evidence="5" id="KW-0804">Transcription</keyword>